<evidence type="ECO:0008006" key="4">
    <source>
        <dbReference type="Google" id="ProtNLM"/>
    </source>
</evidence>
<dbReference type="OrthoDB" id="5792074at2759"/>
<evidence type="ECO:0000313" key="2">
    <source>
        <dbReference type="EMBL" id="PIO69756.1"/>
    </source>
</evidence>
<reference evidence="2 3" key="1">
    <citation type="submission" date="2015-09" db="EMBL/GenBank/DDBJ databases">
        <title>Draft genome of the parasitic nematode Teladorsagia circumcincta isolate WARC Sus (inbred).</title>
        <authorList>
            <person name="Mitreva M."/>
        </authorList>
    </citation>
    <scope>NUCLEOTIDE SEQUENCE [LARGE SCALE GENOMIC DNA]</scope>
    <source>
        <strain evidence="2 3">S</strain>
    </source>
</reference>
<dbReference type="EMBL" id="KZ346532">
    <property type="protein sequence ID" value="PIO69756.1"/>
    <property type="molecule type" value="Genomic_DNA"/>
</dbReference>
<dbReference type="AlphaFoldDB" id="A0A2G9UHU7"/>
<evidence type="ECO:0000313" key="3">
    <source>
        <dbReference type="Proteomes" id="UP000230423"/>
    </source>
</evidence>
<evidence type="ECO:0000256" key="1">
    <source>
        <dbReference type="SAM" id="MobiDB-lite"/>
    </source>
</evidence>
<feature type="region of interest" description="Disordered" evidence="1">
    <location>
        <begin position="100"/>
        <end position="146"/>
    </location>
</feature>
<proteinExistence type="predicted"/>
<sequence length="146" mass="16169">MFIIKRVLNINNVNSEDREGQLEQRGGGRVGENGKFSGLSGKVNLQGTVLTGWVIHCLVLDYFPDDVQKLREKGIRFDALDAQEGMLKLADFGNAVHFGTVGSSSYQKPPPKRSNGKPIPSLAMDRWRVRSREAEDESPTASQKNP</sequence>
<protein>
    <recommendedName>
        <fullName evidence="4">Protein kinase domain-containing protein</fullName>
    </recommendedName>
</protein>
<organism evidence="2 3">
    <name type="scientific">Teladorsagia circumcincta</name>
    <name type="common">Brown stomach worm</name>
    <name type="synonym">Ostertagia circumcincta</name>
    <dbReference type="NCBI Taxonomy" id="45464"/>
    <lineage>
        <taxon>Eukaryota</taxon>
        <taxon>Metazoa</taxon>
        <taxon>Ecdysozoa</taxon>
        <taxon>Nematoda</taxon>
        <taxon>Chromadorea</taxon>
        <taxon>Rhabditida</taxon>
        <taxon>Rhabditina</taxon>
        <taxon>Rhabditomorpha</taxon>
        <taxon>Strongyloidea</taxon>
        <taxon>Trichostrongylidae</taxon>
        <taxon>Teladorsagia</taxon>
    </lineage>
</organism>
<dbReference type="Proteomes" id="UP000230423">
    <property type="component" value="Unassembled WGS sequence"/>
</dbReference>
<accession>A0A2G9UHU7</accession>
<keyword evidence="3" id="KW-1185">Reference proteome</keyword>
<name>A0A2G9UHU7_TELCI</name>
<gene>
    <name evidence="2" type="ORF">TELCIR_08412</name>
</gene>